<evidence type="ECO:0000256" key="6">
    <source>
        <dbReference type="ARBA" id="ARBA00023136"/>
    </source>
</evidence>
<name>A0A1B6FQ98_9HEMI</name>
<protein>
    <recommendedName>
        <fullName evidence="8 9">Mannose-P-dolichol utilization defect 1 protein homolog</fullName>
    </recommendedName>
</protein>
<dbReference type="PANTHER" id="PTHR12226">
    <property type="entry name" value="MANNOSE-P-DOLICHOL UTILIZATION DEFECT 1 LEC35 -RELATED"/>
    <property type="match status" value="1"/>
</dbReference>
<dbReference type="Pfam" id="PF04193">
    <property type="entry name" value="PQ-loop"/>
    <property type="match status" value="2"/>
</dbReference>
<evidence type="ECO:0000256" key="8">
    <source>
        <dbReference type="ARBA" id="ARBA00067517"/>
    </source>
</evidence>
<dbReference type="SMART" id="SM00679">
    <property type="entry name" value="CTNS"/>
    <property type="match status" value="2"/>
</dbReference>
<keyword evidence="6 9" id="KW-0472">Membrane</keyword>
<evidence type="ECO:0000256" key="3">
    <source>
        <dbReference type="ARBA" id="ARBA00022692"/>
    </source>
</evidence>
<keyword evidence="5 9" id="KW-1133">Transmembrane helix</keyword>
<dbReference type="FunFam" id="1.20.1280.290:FF:000006">
    <property type="entry name" value="mannose-P-dolichol utilization defect 1 protein"/>
    <property type="match status" value="1"/>
</dbReference>
<organism evidence="11">
    <name type="scientific">Cuerna arida</name>
    <dbReference type="NCBI Taxonomy" id="1464854"/>
    <lineage>
        <taxon>Eukaryota</taxon>
        <taxon>Metazoa</taxon>
        <taxon>Ecdysozoa</taxon>
        <taxon>Arthropoda</taxon>
        <taxon>Hexapoda</taxon>
        <taxon>Insecta</taxon>
        <taxon>Pterygota</taxon>
        <taxon>Neoptera</taxon>
        <taxon>Paraneoptera</taxon>
        <taxon>Hemiptera</taxon>
        <taxon>Auchenorrhyncha</taxon>
        <taxon>Membracoidea</taxon>
        <taxon>Cicadellidae</taxon>
        <taxon>Cicadellinae</taxon>
        <taxon>Proconiini</taxon>
        <taxon>Cuerna</taxon>
    </lineage>
</organism>
<evidence type="ECO:0000256" key="7">
    <source>
        <dbReference type="ARBA" id="ARBA00038475"/>
    </source>
</evidence>
<accession>A0A1B6FQ98</accession>
<dbReference type="GO" id="GO:0016020">
    <property type="term" value="C:membrane"/>
    <property type="evidence" value="ECO:0007669"/>
    <property type="project" value="UniProtKB-SubCell"/>
</dbReference>
<feature type="transmembrane region" description="Helical" evidence="10">
    <location>
        <begin position="214"/>
        <end position="236"/>
    </location>
</feature>
<evidence type="ECO:0000256" key="4">
    <source>
        <dbReference type="ARBA" id="ARBA00022737"/>
    </source>
</evidence>
<dbReference type="InterPro" id="IPR016817">
    <property type="entry name" value="MannP-dilichol_defect-1"/>
</dbReference>
<keyword evidence="2" id="KW-0813">Transport</keyword>
<dbReference type="PIRSF" id="PIRSF023381">
    <property type="entry name" value="MannP-dilichol_defect-1p"/>
    <property type="match status" value="1"/>
</dbReference>
<dbReference type="Gene3D" id="1.20.1280.290">
    <property type="match status" value="2"/>
</dbReference>
<feature type="transmembrane region" description="Helical" evidence="10">
    <location>
        <begin position="107"/>
        <end position="125"/>
    </location>
</feature>
<gene>
    <name evidence="11" type="ORF">g.22318</name>
</gene>
<dbReference type="AlphaFoldDB" id="A0A1B6FQ98"/>
<evidence type="ECO:0000256" key="10">
    <source>
        <dbReference type="SAM" id="Phobius"/>
    </source>
</evidence>
<reference evidence="11" key="1">
    <citation type="submission" date="2015-11" db="EMBL/GenBank/DDBJ databases">
        <title>De novo transcriptome assembly of four potential Pierce s Disease insect vectors from Arizona vineyards.</title>
        <authorList>
            <person name="Tassone E.E."/>
        </authorList>
    </citation>
    <scope>NUCLEOTIDE SEQUENCE</scope>
</reference>
<keyword evidence="3 9" id="KW-0812">Transmembrane</keyword>
<comment type="subcellular location">
    <subcellularLocation>
        <location evidence="1 9">Membrane</location>
        <topology evidence="1 9">Multi-pass membrane protein</topology>
    </subcellularLocation>
</comment>
<evidence type="ECO:0000256" key="1">
    <source>
        <dbReference type="ARBA" id="ARBA00004141"/>
    </source>
</evidence>
<dbReference type="PANTHER" id="PTHR12226:SF2">
    <property type="entry name" value="MANNOSE-P-DOLICHOL UTILIZATION DEFECT 1 PROTEIN"/>
    <property type="match status" value="1"/>
</dbReference>
<dbReference type="EMBL" id="GECZ01017392">
    <property type="protein sequence ID" value="JAS52377.1"/>
    <property type="molecule type" value="Transcribed_RNA"/>
</dbReference>
<keyword evidence="4" id="KW-0677">Repeat</keyword>
<proteinExistence type="inferred from homology"/>
<feature type="transmembrane region" description="Helical" evidence="10">
    <location>
        <begin position="71"/>
        <end position="95"/>
    </location>
</feature>
<evidence type="ECO:0000313" key="11">
    <source>
        <dbReference type="EMBL" id="JAS52377.1"/>
    </source>
</evidence>
<feature type="transmembrane region" description="Helical" evidence="10">
    <location>
        <begin position="185"/>
        <end position="202"/>
    </location>
</feature>
<evidence type="ECO:0000256" key="2">
    <source>
        <dbReference type="ARBA" id="ARBA00022448"/>
    </source>
</evidence>
<sequence length="257" mass="27961">MDQENFITYFRSTVLLLLPPKCYDEFFINYNFLDVPCLKAAVSKGLGLAIVAGSLMVKFPQIIKIWSNKSAAGLSFLSVLLDLYAVTTGVAYSYAKGFTFSAWGDSLFLLIQTLVIAVLVLHYNYSTNLASAFLAVFSVTLYTLLSGLTSIDFLWTLQAASVPIMFAGKMVQAYTNYSNGGTGQLSAMTCVMLLLGTTARIFTSVQETGDTVIITIYALATLGNAILVGQFVYYGYMTTPVTKGSKKAKKNAVKKTQ</sequence>
<comment type="similarity">
    <text evidence="7 9">Belongs to the MPDU1 (TC 2.A.43.3) family.</text>
</comment>
<dbReference type="GO" id="GO:0009312">
    <property type="term" value="P:oligosaccharide biosynthetic process"/>
    <property type="evidence" value="ECO:0007669"/>
    <property type="project" value="TreeGrafter"/>
</dbReference>
<feature type="transmembrane region" description="Helical" evidence="10">
    <location>
        <begin position="132"/>
        <end position="155"/>
    </location>
</feature>
<evidence type="ECO:0000256" key="9">
    <source>
        <dbReference type="PIRNR" id="PIRNR023381"/>
    </source>
</evidence>
<evidence type="ECO:0000256" key="5">
    <source>
        <dbReference type="ARBA" id="ARBA00022989"/>
    </source>
</evidence>
<dbReference type="InterPro" id="IPR006603">
    <property type="entry name" value="PQ-loop_rpt"/>
</dbReference>